<dbReference type="Gene3D" id="3.40.50.1820">
    <property type="entry name" value="alpha/beta hydrolase"/>
    <property type="match status" value="1"/>
</dbReference>
<sequence>MIMNKASVLARYGMIRMEQYAIRKSAGFPTINQSIHAFHSLARAQQQKQVLLDLSYDIIKRNALKDGHNETPKPPIIILHGLFGNKLNNRSIGRNLNKQLGRDVYLLDLRNHGSSSHSPVHNYSAMSEDVRHFIAKHRLNAHGGPIIVGHSMGGKVAMMLVLKNPKLCSMMVCIENAPVSLRPNAEFVDYIRALMEIVNDNGKTIQTLKQADEYLAGRIGGNELVRRFLLTTLKRVTIDGSSPSSSYTFQERIPLSTLKDAIVKGEIAAWPLDPAHERWTGPALFIRATQSHYVVDEYLPLIGAFFPRFETRDIDAGHWVNAEKPGRCAETIADFVERHED</sequence>
<gene>
    <name evidence="1" type="primary">SKDI07G2840</name>
    <name evidence="1" type="ORF">SKDI_07G2840</name>
</gene>
<reference evidence="1" key="1">
    <citation type="submission" date="2022-10" db="EMBL/GenBank/DDBJ databases">
        <authorList>
            <person name="Byrne P K."/>
        </authorList>
    </citation>
    <scope>NUCLEOTIDE SEQUENCE</scope>
    <source>
        <strain evidence="1">IFO1802</strain>
    </source>
</reference>
<dbReference type="OrthoDB" id="8119704at2759"/>
<dbReference type="GO" id="GO:0052689">
    <property type="term" value="F:carboxylic ester hydrolase activity"/>
    <property type="evidence" value="ECO:0007669"/>
    <property type="project" value="TreeGrafter"/>
</dbReference>
<dbReference type="PANTHER" id="PTHR46118">
    <property type="entry name" value="PROTEIN ABHD11"/>
    <property type="match status" value="1"/>
</dbReference>
<accession>A0AA35NTH2</accession>
<dbReference type="Proteomes" id="UP001162087">
    <property type="component" value="Chromosome 7"/>
</dbReference>
<dbReference type="Pfam" id="PF00561">
    <property type="entry name" value="Abhydrolase_1"/>
    <property type="match status" value="1"/>
</dbReference>
<evidence type="ECO:0000313" key="1">
    <source>
        <dbReference type="EMBL" id="CAI4062158.1"/>
    </source>
</evidence>
<evidence type="ECO:0000313" key="2">
    <source>
        <dbReference type="Proteomes" id="UP001162087"/>
    </source>
</evidence>
<protein>
    <submittedName>
        <fullName evidence="1">Uncharacterized protein</fullName>
    </submittedName>
</protein>
<dbReference type="EMBL" id="OX365902">
    <property type="protein sequence ID" value="CAI4062158.1"/>
    <property type="molecule type" value="Genomic_DNA"/>
</dbReference>
<proteinExistence type="predicted"/>
<dbReference type="InterPro" id="IPR029058">
    <property type="entry name" value="AB_hydrolase_fold"/>
</dbReference>
<name>A0AA35NTH2_SACK1</name>
<dbReference type="SUPFAM" id="SSF53474">
    <property type="entry name" value="alpha/beta-Hydrolases"/>
    <property type="match status" value="1"/>
</dbReference>
<keyword evidence="2" id="KW-1185">Reference proteome</keyword>
<organism evidence="1 2">
    <name type="scientific">Saccharomyces kudriavzevii (strain ATCC MYA-4449 / AS 2.2408 / CBS 8840 / NBRC 1802 / NCYC 2889)</name>
    <name type="common">Yeast</name>
    <dbReference type="NCBI Taxonomy" id="226230"/>
    <lineage>
        <taxon>Eukaryota</taxon>
        <taxon>Fungi</taxon>
        <taxon>Dikarya</taxon>
        <taxon>Ascomycota</taxon>
        <taxon>Saccharomycotina</taxon>
        <taxon>Saccharomycetes</taxon>
        <taxon>Saccharomycetales</taxon>
        <taxon>Saccharomycetaceae</taxon>
        <taxon>Saccharomyces</taxon>
    </lineage>
</organism>
<dbReference type="InterPro" id="IPR000073">
    <property type="entry name" value="AB_hydrolase_1"/>
</dbReference>
<dbReference type="PANTHER" id="PTHR46118:SF4">
    <property type="entry name" value="PROTEIN ABHD11"/>
    <property type="match status" value="1"/>
</dbReference>
<dbReference type="GO" id="GO:0005739">
    <property type="term" value="C:mitochondrion"/>
    <property type="evidence" value="ECO:0007669"/>
    <property type="project" value="TreeGrafter"/>
</dbReference>